<dbReference type="InterPro" id="IPR036692">
    <property type="entry name" value="Shew3726-like_sf"/>
</dbReference>
<proteinExistence type="predicted"/>
<dbReference type="Proteomes" id="UP000294200">
    <property type="component" value="Unassembled WGS sequence"/>
</dbReference>
<gene>
    <name evidence="1" type="ORF">BZM27_44875</name>
</gene>
<keyword evidence="2" id="KW-1185">Reference proteome</keyword>
<dbReference type="InterPro" id="IPR009962">
    <property type="entry name" value="DUF1488"/>
</dbReference>
<organism evidence="1 2">
    <name type="scientific">Paraburkholderia steynii</name>
    <dbReference type="NCBI Taxonomy" id="1245441"/>
    <lineage>
        <taxon>Bacteria</taxon>
        <taxon>Pseudomonadati</taxon>
        <taxon>Pseudomonadota</taxon>
        <taxon>Betaproteobacteria</taxon>
        <taxon>Burkholderiales</taxon>
        <taxon>Burkholderiaceae</taxon>
        <taxon>Paraburkholderia</taxon>
    </lineage>
</organism>
<dbReference type="EMBL" id="MWML01000319">
    <property type="protein sequence ID" value="TCG03893.1"/>
    <property type="molecule type" value="Genomic_DNA"/>
</dbReference>
<reference evidence="1 2" key="1">
    <citation type="submission" date="2017-02" db="EMBL/GenBank/DDBJ databases">
        <title>Paraburkholderia sophoroidis sp. nov. and Paraburkholderia steynii sp. nov. rhizobial symbionts of the fynbos legume Hypocalyptus sophoroides.</title>
        <authorList>
            <person name="Steenkamp E.T."/>
            <person name="Beukes C.W."/>
            <person name="Van Zyl E."/>
            <person name="Avontuur J."/>
            <person name="Chan W.Y."/>
            <person name="Hassen A."/>
            <person name="Palmer M."/>
            <person name="Mthombeni L."/>
            <person name="Phalane F."/>
            <person name="Sereme K."/>
            <person name="Venter S.N."/>
        </authorList>
    </citation>
    <scope>NUCLEOTIDE SEQUENCE [LARGE SCALE GENOMIC DNA]</scope>
    <source>
        <strain evidence="1 2">HC1.1ba</strain>
    </source>
</reference>
<evidence type="ECO:0000313" key="2">
    <source>
        <dbReference type="Proteomes" id="UP000294200"/>
    </source>
</evidence>
<dbReference type="AlphaFoldDB" id="A0A4R0X1G8"/>
<dbReference type="Pfam" id="PF07369">
    <property type="entry name" value="DUF1488"/>
    <property type="match status" value="1"/>
</dbReference>
<evidence type="ECO:0000313" key="1">
    <source>
        <dbReference type="EMBL" id="TCG03893.1"/>
    </source>
</evidence>
<evidence type="ECO:0008006" key="3">
    <source>
        <dbReference type="Google" id="ProtNLM"/>
    </source>
</evidence>
<name>A0A4R0X1G8_9BURK</name>
<protein>
    <recommendedName>
        <fullName evidence="3">DUF1488 domain-containing protein</fullName>
    </recommendedName>
</protein>
<dbReference type="SUPFAM" id="SSF160272">
    <property type="entry name" value="Shew3726-like"/>
    <property type="match status" value="1"/>
</dbReference>
<comment type="caution">
    <text evidence="1">The sequence shown here is derived from an EMBL/GenBank/DDBJ whole genome shotgun (WGS) entry which is preliminary data.</text>
</comment>
<accession>A0A4R0X1G8</accession>
<sequence length="90" mass="10024">MNDTLTAEPFVASDGKVVVFVASVHHRSVQCSITRAALEQHFWLPPRADSTRMLRAFNNGQSRIVAMAERRMLKALGEPIVLTVADFADR</sequence>